<dbReference type="Proteomes" id="UP001519887">
    <property type="component" value="Unassembled WGS sequence"/>
</dbReference>
<comment type="caution">
    <text evidence="2">The sequence shown here is derived from an EMBL/GenBank/DDBJ whole genome shotgun (WGS) entry which is preliminary data.</text>
</comment>
<reference evidence="2 3" key="1">
    <citation type="submission" date="2021-07" db="EMBL/GenBank/DDBJ databases">
        <title>Paenibacillus radiodurans sp. nov., isolated from the southeastern edge of Tengger Desert.</title>
        <authorList>
            <person name="Zhang G."/>
        </authorList>
    </citation>
    <scope>NUCLEOTIDE SEQUENCE [LARGE SCALE GENOMIC DNA]</scope>
    <source>
        <strain evidence="2 3">CCM 7311</strain>
    </source>
</reference>
<protein>
    <submittedName>
        <fullName evidence="2">Histidine phosphatase family protein</fullName>
    </submittedName>
</protein>
<keyword evidence="1" id="KW-0378">Hydrolase</keyword>
<dbReference type="InterPro" id="IPR013078">
    <property type="entry name" value="His_Pase_superF_clade-1"/>
</dbReference>
<accession>A0ABS7BVT7</accession>
<dbReference type="SMART" id="SM00855">
    <property type="entry name" value="PGAM"/>
    <property type="match status" value="1"/>
</dbReference>
<dbReference type="PANTHER" id="PTHR46517:SF1">
    <property type="entry name" value="FRUCTOSE-2,6-BISPHOSPHATASE TIGAR"/>
    <property type="match status" value="1"/>
</dbReference>
<evidence type="ECO:0000313" key="2">
    <source>
        <dbReference type="EMBL" id="MBW7452756.1"/>
    </source>
</evidence>
<dbReference type="InterPro" id="IPR029033">
    <property type="entry name" value="His_PPase_superfam"/>
</dbReference>
<dbReference type="Gene3D" id="3.40.50.1240">
    <property type="entry name" value="Phosphoglycerate mutase-like"/>
    <property type="match status" value="1"/>
</dbReference>
<dbReference type="Pfam" id="PF00300">
    <property type="entry name" value="His_Phos_1"/>
    <property type="match status" value="1"/>
</dbReference>
<dbReference type="EMBL" id="JAHZIK010000016">
    <property type="protein sequence ID" value="MBW7452756.1"/>
    <property type="molecule type" value="Genomic_DNA"/>
</dbReference>
<name>A0ABS7BVT7_9BACL</name>
<dbReference type="PANTHER" id="PTHR46517">
    <property type="entry name" value="FRUCTOSE-2,6-BISPHOSPHATASE TIGAR"/>
    <property type="match status" value="1"/>
</dbReference>
<proteinExistence type="predicted"/>
<dbReference type="InterPro" id="IPR051695">
    <property type="entry name" value="Phosphoglycerate_Mutase"/>
</dbReference>
<organism evidence="2 3">
    <name type="scientific">Paenibacillus sepulcri</name>
    <dbReference type="NCBI Taxonomy" id="359917"/>
    <lineage>
        <taxon>Bacteria</taxon>
        <taxon>Bacillati</taxon>
        <taxon>Bacillota</taxon>
        <taxon>Bacilli</taxon>
        <taxon>Bacillales</taxon>
        <taxon>Paenibacillaceae</taxon>
        <taxon>Paenibacillus</taxon>
    </lineage>
</organism>
<evidence type="ECO:0000313" key="3">
    <source>
        <dbReference type="Proteomes" id="UP001519887"/>
    </source>
</evidence>
<sequence>MALSTLLGKFTGLKVMPIMKLTLIRHGEMCGDPFICPERPVQGCLTEESGIPQAEAAAQALKDVHFDHAFSSPYGRALQTAEIIMTGRETDIEVLHFLHEWMPSPELASLPSTVYEQIQQQAEDVYAEESWKTDMGEGHFEMSARIIPPFLKELDRLGIHSRMGGFVPEEHARNLSIAVFAHGGSLGTLLNFLLGVRAFPISGFRFELTGVATIDFKERKGIYYPQLRISSIHAIQ</sequence>
<keyword evidence="3" id="KW-1185">Reference proteome</keyword>
<gene>
    <name evidence="2" type="ORF">K0U00_01700</name>
</gene>
<dbReference type="CDD" id="cd07067">
    <property type="entry name" value="HP_PGM_like"/>
    <property type="match status" value="1"/>
</dbReference>
<dbReference type="SUPFAM" id="SSF53254">
    <property type="entry name" value="Phosphoglycerate mutase-like"/>
    <property type="match status" value="1"/>
</dbReference>
<evidence type="ECO:0000256" key="1">
    <source>
        <dbReference type="ARBA" id="ARBA00022801"/>
    </source>
</evidence>